<feature type="domain" description="Periplasmic copper-binding protein NosD beta helix" evidence="1">
    <location>
        <begin position="234"/>
        <end position="316"/>
    </location>
</feature>
<accession>A0A1T4P6J5</accession>
<dbReference type="SUPFAM" id="SSF51126">
    <property type="entry name" value="Pectin lyase-like"/>
    <property type="match status" value="2"/>
</dbReference>
<organism evidence="3 4">
    <name type="scientific">Sediminibacterium ginsengisoli</name>
    <dbReference type="NCBI Taxonomy" id="413434"/>
    <lineage>
        <taxon>Bacteria</taxon>
        <taxon>Pseudomonadati</taxon>
        <taxon>Bacteroidota</taxon>
        <taxon>Chitinophagia</taxon>
        <taxon>Chitinophagales</taxon>
        <taxon>Chitinophagaceae</taxon>
        <taxon>Sediminibacterium</taxon>
    </lineage>
</organism>
<keyword evidence="4" id="KW-1185">Reference proteome</keyword>
<dbReference type="Gene3D" id="2.160.20.10">
    <property type="entry name" value="Single-stranded right-handed beta-helix, Pectin lyase-like"/>
    <property type="match status" value="2"/>
</dbReference>
<dbReference type="EMBL" id="FUWH01000005">
    <property type="protein sequence ID" value="SJZ87021.1"/>
    <property type="molecule type" value="Genomic_DNA"/>
</dbReference>
<evidence type="ECO:0000259" key="1">
    <source>
        <dbReference type="Pfam" id="PF05048"/>
    </source>
</evidence>
<proteinExistence type="predicted"/>
<dbReference type="InterPro" id="IPR006626">
    <property type="entry name" value="PbH1"/>
</dbReference>
<dbReference type="InterPro" id="IPR012334">
    <property type="entry name" value="Pectin_lyas_fold"/>
</dbReference>
<dbReference type="Proteomes" id="UP000190888">
    <property type="component" value="Unassembled WGS sequence"/>
</dbReference>
<dbReference type="InterPro" id="IPR007742">
    <property type="entry name" value="NosD_dom"/>
</dbReference>
<dbReference type="OrthoDB" id="7335480at2"/>
<dbReference type="AlphaFoldDB" id="A0A1T4P6J5"/>
<evidence type="ECO:0000313" key="3">
    <source>
        <dbReference type="EMBL" id="SJZ87021.1"/>
    </source>
</evidence>
<name>A0A1T4P6J5_9BACT</name>
<dbReference type="SMART" id="SM00710">
    <property type="entry name" value="PbH1"/>
    <property type="match status" value="10"/>
</dbReference>
<protein>
    <submittedName>
        <fullName evidence="3">Parallel beta-helix repeat (Two copies)</fullName>
    </submittedName>
</protein>
<dbReference type="InterPro" id="IPR039448">
    <property type="entry name" value="Beta_helix"/>
</dbReference>
<dbReference type="Pfam" id="PF13229">
    <property type="entry name" value="Beta_helix"/>
    <property type="match status" value="1"/>
</dbReference>
<dbReference type="NCBIfam" id="TIGR03804">
    <property type="entry name" value="para_beta_helix"/>
    <property type="match status" value="1"/>
</dbReference>
<evidence type="ECO:0000313" key="4">
    <source>
        <dbReference type="Proteomes" id="UP000190888"/>
    </source>
</evidence>
<dbReference type="InterPro" id="IPR022441">
    <property type="entry name" value="Para_beta_helix_rpt-2"/>
</dbReference>
<evidence type="ECO:0000259" key="2">
    <source>
        <dbReference type="Pfam" id="PF13229"/>
    </source>
</evidence>
<dbReference type="STRING" id="413434.SAMN04488132_105177"/>
<reference evidence="3 4" key="1">
    <citation type="submission" date="2017-02" db="EMBL/GenBank/DDBJ databases">
        <authorList>
            <person name="Peterson S.W."/>
        </authorList>
    </citation>
    <scope>NUCLEOTIDE SEQUENCE [LARGE SCALE GENOMIC DNA]</scope>
    <source>
        <strain evidence="3 4">DSM 22335</strain>
    </source>
</reference>
<sequence length="523" mass="57429">MVITESVVIARDVYRIKETGAQSVILIRGNNITVDFNEAVLTGSTDDGMAPQQYEGIAIRIAAGSANITIRNATVTGYRTALMAENANQVSVINCRLGYNRRPLAGQTDVPPPYAEMIKTNPVVLFSGCSEIRFTGNRLTNGQDGLILYKSNNGIIRDNTIAFNNGTGIRLVNSSGNRVSYNRADRNIALPGTGEGTGILLEGESGNNVIAYNSATFCNNGIAIRPGEPWPEHFSSDNFLYGNDVSGATANGFSIIQAKNAVIMKNRISHAENGILLRHCQFNDITDNDLAANKTGILTENCRNINIALNRFDGDSIGINIRSSIAEPDSTRSMNFWVAANRFINNYMVFHVQESDSIALSGNRKDNYEIAYDTTGRVTDLDIERDDDLLELDYQKDARLKQIPDTILTMPAAKASEPLVFTQWGPYDHSYPYIRQLPADSSGNLRLELCSPPGKWQVRKTEGYEQMNRADSISSILLFKIIADKQAGEICLLYEGGAYTDVYGRPQSGTGQTFCITLTFGKF</sequence>
<dbReference type="Pfam" id="PF05048">
    <property type="entry name" value="NosD"/>
    <property type="match status" value="1"/>
</dbReference>
<dbReference type="RefSeq" id="WP_078831500.1">
    <property type="nucleotide sequence ID" value="NZ_FUWH01000005.1"/>
</dbReference>
<feature type="domain" description="Right handed beta helix" evidence="2">
    <location>
        <begin position="124"/>
        <end position="228"/>
    </location>
</feature>
<dbReference type="InterPro" id="IPR011050">
    <property type="entry name" value="Pectin_lyase_fold/virulence"/>
</dbReference>
<gene>
    <name evidence="3" type="ORF">SAMN04488132_105177</name>
</gene>